<protein>
    <submittedName>
        <fullName evidence="1">RlpA-like protein</fullName>
    </submittedName>
</protein>
<dbReference type="InterPro" id="IPR036908">
    <property type="entry name" value="RlpA-like_sf"/>
</dbReference>
<organism evidence="1 2">
    <name type="scientific">Nitrosomonas mobilis</name>
    <dbReference type="NCBI Taxonomy" id="51642"/>
    <lineage>
        <taxon>Bacteria</taxon>
        <taxon>Pseudomonadati</taxon>
        <taxon>Pseudomonadota</taxon>
        <taxon>Betaproteobacteria</taxon>
        <taxon>Nitrosomonadales</taxon>
        <taxon>Nitrosomonadaceae</taxon>
        <taxon>Nitrosomonas</taxon>
    </lineage>
</organism>
<dbReference type="Gene3D" id="2.40.40.10">
    <property type="entry name" value="RlpA-like domain"/>
    <property type="match status" value="1"/>
</dbReference>
<name>A0A1G5SEJ3_9PROT</name>
<accession>A0A1G5SEJ3</accession>
<dbReference type="RefSeq" id="WP_218121037.1">
    <property type="nucleotide sequence ID" value="NZ_FMWO01000048.1"/>
</dbReference>
<gene>
    <name evidence="1" type="ORF">NSMM_400104</name>
</gene>
<dbReference type="EMBL" id="FMWO01000048">
    <property type="protein sequence ID" value="SCZ85626.1"/>
    <property type="molecule type" value="Genomic_DNA"/>
</dbReference>
<proteinExistence type="predicted"/>
<reference evidence="1 2" key="1">
    <citation type="submission" date="2016-10" db="EMBL/GenBank/DDBJ databases">
        <authorList>
            <person name="de Groot N.N."/>
        </authorList>
    </citation>
    <scope>NUCLEOTIDE SEQUENCE [LARGE SCALE GENOMIC DNA]</scope>
    <source>
        <strain evidence="1">1</strain>
    </source>
</reference>
<evidence type="ECO:0000313" key="1">
    <source>
        <dbReference type="EMBL" id="SCZ85626.1"/>
    </source>
</evidence>
<evidence type="ECO:0000313" key="2">
    <source>
        <dbReference type="Proteomes" id="UP000198729"/>
    </source>
</evidence>
<dbReference type="AlphaFoldDB" id="A0A1G5SEJ3"/>
<keyword evidence="2" id="KW-1185">Reference proteome</keyword>
<dbReference type="Proteomes" id="UP000198729">
    <property type="component" value="Unassembled WGS sequence"/>
</dbReference>
<dbReference type="STRING" id="51642.NSMM_400104"/>
<sequence length="57" mass="6475">MAETGTAAHFSDEFQERKNVSGKIFEQNQLIFAHKKLPFSTEIKVVNLKTTVARLPK</sequence>